<protein>
    <submittedName>
        <fullName evidence="1">Uncharacterized protein</fullName>
    </submittedName>
</protein>
<reference evidence="1 2" key="1">
    <citation type="journal article" date="2018" name="Nat. Genet.">
        <title>The Rosa genome provides new insights in the design of modern roses.</title>
        <authorList>
            <person name="Bendahmane M."/>
        </authorList>
    </citation>
    <scope>NUCLEOTIDE SEQUENCE [LARGE SCALE GENOMIC DNA]</scope>
    <source>
        <strain evidence="2">cv. Old Blush</strain>
    </source>
</reference>
<evidence type="ECO:0000313" key="1">
    <source>
        <dbReference type="EMBL" id="PRQ37544.1"/>
    </source>
</evidence>
<keyword evidence="2" id="KW-1185">Reference proteome</keyword>
<comment type="caution">
    <text evidence="1">The sequence shown here is derived from an EMBL/GenBank/DDBJ whole genome shotgun (WGS) entry which is preliminary data.</text>
</comment>
<name>A0A2P6QTS1_ROSCH</name>
<dbReference type="Proteomes" id="UP000238479">
    <property type="component" value="Chromosome 4"/>
</dbReference>
<accession>A0A2P6QTS1</accession>
<gene>
    <name evidence="1" type="ORF">RchiOBHm_Chr4g0403751</name>
</gene>
<dbReference type="Gramene" id="PRQ37544">
    <property type="protein sequence ID" value="PRQ37544"/>
    <property type="gene ID" value="RchiOBHm_Chr4g0403751"/>
</dbReference>
<organism evidence="1 2">
    <name type="scientific">Rosa chinensis</name>
    <name type="common">China rose</name>
    <dbReference type="NCBI Taxonomy" id="74649"/>
    <lineage>
        <taxon>Eukaryota</taxon>
        <taxon>Viridiplantae</taxon>
        <taxon>Streptophyta</taxon>
        <taxon>Embryophyta</taxon>
        <taxon>Tracheophyta</taxon>
        <taxon>Spermatophyta</taxon>
        <taxon>Magnoliopsida</taxon>
        <taxon>eudicotyledons</taxon>
        <taxon>Gunneridae</taxon>
        <taxon>Pentapetalae</taxon>
        <taxon>rosids</taxon>
        <taxon>fabids</taxon>
        <taxon>Rosales</taxon>
        <taxon>Rosaceae</taxon>
        <taxon>Rosoideae</taxon>
        <taxon>Rosoideae incertae sedis</taxon>
        <taxon>Rosa</taxon>
    </lineage>
</organism>
<sequence>MEANSYNSSWRGKLEAWLCINSGLHACDAIVTNWVQFPITALDRLVGEQERKVAATFLLVRLFCECHDPSNILLKPPLQTWNQVLCLPPI</sequence>
<dbReference type="AlphaFoldDB" id="A0A2P6QTS1"/>
<evidence type="ECO:0000313" key="2">
    <source>
        <dbReference type="Proteomes" id="UP000238479"/>
    </source>
</evidence>
<dbReference type="EMBL" id="PDCK01000042">
    <property type="protein sequence ID" value="PRQ37544.1"/>
    <property type="molecule type" value="Genomic_DNA"/>
</dbReference>
<proteinExistence type="predicted"/>